<dbReference type="SMART" id="SM00895">
    <property type="entry name" value="FCD"/>
    <property type="match status" value="1"/>
</dbReference>
<dbReference type="Gene3D" id="1.20.120.530">
    <property type="entry name" value="GntR ligand-binding domain-like"/>
    <property type="match status" value="1"/>
</dbReference>
<accession>A0A561T4N2</accession>
<dbReference type="InterPro" id="IPR011711">
    <property type="entry name" value="GntR_C"/>
</dbReference>
<dbReference type="Proteomes" id="UP000321261">
    <property type="component" value="Unassembled WGS sequence"/>
</dbReference>
<feature type="domain" description="GntR C-terminal" evidence="5">
    <location>
        <begin position="81"/>
        <end position="206"/>
    </location>
</feature>
<feature type="domain" description="HTH gntR-type" evidence="4">
    <location>
        <begin position="14"/>
        <end position="71"/>
    </location>
</feature>
<dbReference type="Gene3D" id="1.10.10.10">
    <property type="entry name" value="Winged helix-like DNA-binding domain superfamily/Winged helix DNA-binding domain"/>
    <property type="match status" value="1"/>
</dbReference>
<dbReference type="GO" id="GO:0003700">
    <property type="term" value="F:DNA-binding transcription factor activity"/>
    <property type="evidence" value="ECO:0007669"/>
    <property type="project" value="InterPro"/>
</dbReference>
<evidence type="ECO:0000259" key="4">
    <source>
        <dbReference type="SMART" id="SM00345"/>
    </source>
</evidence>
<dbReference type="SUPFAM" id="SSF46785">
    <property type="entry name" value="Winged helix' DNA-binding domain"/>
    <property type="match status" value="1"/>
</dbReference>
<protein>
    <submittedName>
        <fullName evidence="6">DNA-binding GntR family transcriptional regulator</fullName>
    </submittedName>
</protein>
<evidence type="ECO:0000313" key="7">
    <source>
        <dbReference type="Proteomes" id="UP000321261"/>
    </source>
</evidence>
<dbReference type="SUPFAM" id="SSF48008">
    <property type="entry name" value="GntR ligand-binding domain-like"/>
    <property type="match status" value="1"/>
</dbReference>
<comment type="caution">
    <text evidence="6">The sequence shown here is derived from an EMBL/GenBank/DDBJ whole genome shotgun (WGS) entry which is preliminary data.</text>
</comment>
<evidence type="ECO:0000313" key="6">
    <source>
        <dbReference type="EMBL" id="TWF82068.1"/>
    </source>
</evidence>
<evidence type="ECO:0000259" key="5">
    <source>
        <dbReference type="SMART" id="SM00895"/>
    </source>
</evidence>
<dbReference type="PANTHER" id="PTHR43537:SF24">
    <property type="entry name" value="GLUCONATE OPERON TRANSCRIPTIONAL REPRESSOR"/>
    <property type="match status" value="1"/>
</dbReference>
<reference evidence="6 7" key="1">
    <citation type="submission" date="2019-06" db="EMBL/GenBank/DDBJ databases">
        <title>Sequencing the genomes of 1000 actinobacteria strains.</title>
        <authorList>
            <person name="Klenk H.-P."/>
        </authorList>
    </citation>
    <scope>NUCLEOTIDE SEQUENCE [LARGE SCALE GENOMIC DNA]</scope>
    <source>
        <strain evidence="6 7">DSM 45671</strain>
    </source>
</reference>
<evidence type="ECO:0000256" key="2">
    <source>
        <dbReference type="ARBA" id="ARBA00023125"/>
    </source>
</evidence>
<dbReference type="InterPro" id="IPR000524">
    <property type="entry name" value="Tscrpt_reg_HTH_GntR"/>
</dbReference>
<keyword evidence="3" id="KW-0804">Transcription</keyword>
<dbReference type="AlphaFoldDB" id="A0A561T4N2"/>
<dbReference type="Pfam" id="PF00392">
    <property type="entry name" value="GntR"/>
    <property type="match status" value="1"/>
</dbReference>
<dbReference type="SMART" id="SM00345">
    <property type="entry name" value="HTH_GNTR"/>
    <property type="match status" value="1"/>
</dbReference>
<gene>
    <name evidence="6" type="ORF">FHX44_118013</name>
</gene>
<dbReference type="Pfam" id="PF07729">
    <property type="entry name" value="FCD"/>
    <property type="match status" value="1"/>
</dbReference>
<proteinExistence type="predicted"/>
<dbReference type="InterPro" id="IPR036388">
    <property type="entry name" value="WH-like_DNA-bd_sf"/>
</dbReference>
<organism evidence="6 7">
    <name type="scientific">Pseudonocardia hierapolitana</name>
    <dbReference type="NCBI Taxonomy" id="1128676"/>
    <lineage>
        <taxon>Bacteria</taxon>
        <taxon>Bacillati</taxon>
        <taxon>Actinomycetota</taxon>
        <taxon>Actinomycetes</taxon>
        <taxon>Pseudonocardiales</taxon>
        <taxon>Pseudonocardiaceae</taxon>
        <taxon>Pseudonocardia</taxon>
    </lineage>
</organism>
<dbReference type="RefSeq" id="WP_170309229.1">
    <property type="nucleotide sequence ID" value="NZ_VIWU01000001.1"/>
</dbReference>
<keyword evidence="1" id="KW-0805">Transcription regulation</keyword>
<dbReference type="GO" id="GO:0003677">
    <property type="term" value="F:DNA binding"/>
    <property type="evidence" value="ECO:0007669"/>
    <property type="project" value="UniProtKB-KW"/>
</dbReference>
<keyword evidence="7" id="KW-1185">Reference proteome</keyword>
<dbReference type="PANTHER" id="PTHR43537">
    <property type="entry name" value="TRANSCRIPTIONAL REGULATOR, GNTR FAMILY"/>
    <property type="match status" value="1"/>
</dbReference>
<evidence type="ECO:0000256" key="3">
    <source>
        <dbReference type="ARBA" id="ARBA00023163"/>
    </source>
</evidence>
<dbReference type="EMBL" id="VIWU01000001">
    <property type="protein sequence ID" value="TWF82068.1"/>
    <property type="molecule type" value="Genomic_DNA"/>
</dbReference>
<evidence type="ECO:0000256" key="1">
    <source>
        <dbReference type="ARBA" id="ARBA00023015"/>
    </source>
</evidence>
<keyword evidence="2 6" id="KW-0238">DNA-binding</keyword>
<dbReference type="InterPro" id="IPR008920">
    <property type="entry name" value="TF_FadR/GntR_C"/>
</dbReference>
<name>A0A561T4N2_9PSEU</name>
<dbReference type="InterPro" id="IPR036390">
    <property type="entry name" value="WH_DNA-bd_sf"/>
</dbReference>
<sequence>MPANDGSAPPPASVRDAVLRSIAHGSLRPGDVLSVDTLVARTTASPDTVIEALRALVELGVARRDGREIVVADPMATTMADTDEVRHILEEVAVRRFVRHATESQVAALRRAVEDVERVAAEPDPPLERLVRARDWFFVVLLRAGGLATRDLLRTLRSYAGLVMSLAVAGPGRPAEIVEELRAIQRALAARDADAAVAACDRHRRNSTDAGLKQLGAAP</sequence>